<dbReference type="PANTHER" id="PTHR30532:SF24">
    <property type="entry name" value="FERRIC ENTEROBACTIN-BINDING PERIPLASMIC PROTEIN FEPB"/>
    <property type="match status" value="1"/>
</dbReference>
<dbReference type="PROSITE" id="PS51318">
    <property type="entry name" value="TAT"/>
    <property type="match status" value="1"/>
</dbReference>
<sequence length="345" mass="35078">MLSTVLDPDLRVPVVTDSTRRQFLAVLGAAGLLAGCSSTAGTGPAGPATRTVQHPLGTAEVPVAPARVVALDRRAALPHLLALGITPVGALTYESIIGTPFPPVVADRAAGVAVLPTGGGADDPDVEAVAVLRPDLVIGWTSGIEEQYAALSRVAPTVAVDVDFTDAAVGLRAIAAAVGREAEAERVIGAFAERRAARFTELGDIGTVSVVLGIGGGQFRVYTPTGSSVARWVAEAGGSVVPTLAEATGEPYGDEHVLIGPESLGQVTGDTVVVMFNTGDAGEAALAELEGSPLWTGLPAVRAGRVVRINSQESVGSYGFQGYDSVLDSLVDQWAAFGRSPGGRP</sequence>
<evidence type="ECO:0000256" key="2">
    <source>
        <dbReference type="ARBA" id="ARBA00008814"/>
    </source>
</evidence>
<comment type="similarity">
    <text evidence="2">Belongs to the bacterial solute-binding protein 8 family.</text>
</comment>
<dbReference type="Gene3D" id="3.40.50.1980">
    <property type="entry name" value="Nitrogenase molybdenum iron protein domain"/>
    <property type="match status" value="2"/>
</dbReference>
<gene>
    <name evidence="6" type="ORF">GCM10023215_41970</name>
</gene>
<comment type="subcellular location">
    <subcellularLocation>
        <location evidence="1">Cell envelope</location>
    </subcellularLocation>
</comment>
<dbReference type="InterPro" id="IPR006311">
    <property type="entry name" value="TAT_signal"/>
</dbReference>
<dbReference type="EMBL" id="BAABIC010000014">
    <property type="protein sequence ID" value="GAA4699096.1"/>
    <property type="molecule type" value="Genomic_DNA"/>
</dbReference>
<name>A0ABP8X1C5_9PSEU</name>
<dbReference type="PANTHER" id="PTHR30532">
    <property type="entry name" value="IRON III DICITRATE-BINDING PERIPLASMIC PROTEIN"/>
    <property type="match status" value="1"/>
</dbReference>
<keyword evidence="3" id="KW-0813">Transport</keyword>
<keyword evidence="4" id="KW-0732">Signal</keyword>
<protein>
    <submittedName>
        <fullName evidence="6">Iron-siderophore ABC transporter substrate-binding protein</fullName>
    </submittedName>
</protein>
<reference evidence="7" key="1">
    <citation type="journal article" date="2019" name="Int. J. Syst. Evol. Microbiol.">
        <title>The Global Catalogue of Microorganisms (GCM) 10K type strain sequencing project: providing services to taxonomists for standard genome sequencing and annotation.</title>
        <authorList>
            <consortium name="The Broad Institute Genomics Platform"/>
            <consortium name="The Broad Institute Genome Sequencing Center for Infectious Disease"/>
            <person name="Wu L."/>
            <person name="Ma J."/>
        </authorList>
    </citation>
    <scope>NUCLEOTIDE SEQUENCE [LARGE SCALE GENOMIC DNA]</scope>
    <source>
        <strain evidence="7">JCM 18055</strain>
    </source>
</reference>
<dbReference type="InterPro" id="IPR002491">
    <property type="entry name" value="ABC_transptr_periplasmic_BD"/>
</dbReference>
<comment type="caution">
    <text evidence="6">The sequence shown here is derived from an EMBL/GenBank/DDBJ whole genome shotgun (WGS) entry which is preliminary data.</text>
</comment>
<evidence type="ECO:0000313" key="6">
    <source>
        <dbReference type="EMBL" id="GAA4699096.1"/>
    </source>
</evidence>
<proteinExistence type="inferred from homology"/>
<feature type="domain" description="Fe/B12 periplasmic-binding" evidence="5">
    <location>
        <begin position="68"/>
        <end position="338"/>
    </location>
</feature>
<evidence type="ECO:0000256" key="3">
    <source>
        <dbReference type="ARBA" id="ARBA00022448"/>
    </source>
</evidence>
<dbReference type="PROSITE" id="PS50983">
    <property type="entry name" value="FE_B12_PBP"/>
    <property type="match status" value="1"/>
</dbReference>
<dbReference type="Proteomes" id="UP001500325">
    <property type="component" value="Unassembled WGS sequence"/>
</dbReference>
<accession>A0ABP8X1C5</accession>
<dbReference type="SUPFAM" id="SSF53807">
    <property type="entry name" value="Helical backbone' metal receptor"/>
    <property type="match status" value="1"/>
</dbReference>
<organism evidence="6 7">
    <name type="scientific">Pseudonocardia yuanmonensis</name>
    <dbReference type="NCBI Taxonomy" id="1095914"/>
    <lineage>
        <taxon>Bacteria</taxon>
        <taxon>Bacillati</taxon>
        <taxon>Actinomycetota</taxon>
        <taxon>Actinomycetes</taxon>
        <taxon>Pseudonocardiales</taxon>
        <taxon>Pseudonocardiaceae</taxon>
        <taxon>Pseudonocardia</taxon>
    </lineage>
</organism>
<dbReference type="RefSeq" id="WP_345382350.1">
    <property type="nucleotide sequence ID" value="NZ_BAABIC010000014.1"/>
</dbReference>
<evidence type="ECO:0000313" key="7">
    <source>
        <dbReference type="Proteomes" id="UP001500325"/>
    </source>
</evidence>
<evidence type="ECO:0000256" key="1">
    <source>
        <dbReference type="ARBA" id="ARBA00004196"/>
    </source>
</evidence>
<dbReference type="Pfam" id="PF01497">
    <property type="entry name" value="Peripla_BP_2"/>
    <property type="match status" value="1"/>
</dbReference>
<keyword evidence="7" id="KW-1185">Reference proteome</keyword>
<evidence type="ECO:0000256" key="4">
    <source>
        <dbReference type="ARBA" id="ARBA00022729"/>
    </source>
</evidence>
<dbReference type="InterPro" id="IPR051313">
    <property type="entry name" value="Bact_iron-sidero_bind"/>
</dbReference>
<evidence type="ECO:0000259" key="5">
    <source>
        <dbReference type="PROSITE" id="PS50983"/>
    </source>
</evidence>